<name>A0AAP0NL62_9MAGN</name>
<evidence type="ECO:0000313" key="2">
    <source>
        <dbReference type="EMBL" id="KAK9108701.1"/>
    </source>
</evidence>
<keyword evidence="3" id="KW-1185">Reference proteome</keyword>
<dbReference type="Proteomes" id="UP001417504">
    <property type="component" value="Unassembled WGS sequence"/>
</dbReference>
<keyword evidence="1" id="KW-0732">Signal</keyword>
<proteinExistence type="predicted"/>
<dbReference type="AlphaFoldDB" id="A0AAP0NL62"/>
<evidence type="ECO:0008006" key="4">
    <source>
        <dbReference type="Google" id="ProtNLM"/>
    </source>
</evidence>
<evidence type="ECO:0000256" key="1">
    <source>
        <dbReference type="SAM" id="SignalP"/>
    </source>
</evidence>
<feature type="signal peptide" evidence="1">
    <location>
        <begin position="1"/>
        <end position="22"/>
    </location>
</feature>
<sequence>MLQIFPLPAMLMLLLFAPFPLQENSAVLRCSESAAAAAAARPQPAPSPSPSPFPFPWIITPHSSSETEKHISEKPFVFIYALDLLPPTLNQMMLL</sequence>
<evidence type="ECO:0000313" key="3">
    <source>
        <dbReference type="Proteomes" id="UP001417504"/>
    </source>
</evidence>
<protein>
    <recommendedName>
        <fullName evidence="4">Secreted protein</fullName>
    </recommendedName>
</protein>
<accession>A0AAP0NL62</accession>
<comment type="caution">
    <text evidence="2">The sequence shown here is derived from an EMBL/GenBank/DDBJ whole genome shotgun (WGS) entry which is preliminary data.</text>
</comment>
<gene>
    <name evidence="2" type="ORF">Sjap_016761</name>
</gene>
<dbReference type="EMBL" id="JBBNAE010000007">
    <property type="protein sequence ID" value="KAK9108701.1"/>
    <property type="molecule type" value="Genomic_DNA"/>
</dbReference>
<organism evidence="2 3">
    <name type="scientific">Stephania japonica</name>
    <dbReference type="NCBI Taxonomy" id="461633"/>
    <lineage>
        <taxon>Eukaryota</taxon>
        <taxon>Viridiplantae</taxon>
        <taxon>Streptophyta</taxon>
        <taxon>Embryophyta</taxon>
        <taxon>Tracheophyta</taxon>
        <taxon>Spermatophyta</taxon>
        <taxon>Magnoliopsida</taxon>
        <taxon>Ranunculales</taxon>
        <taxon>Menispermaceae</taxon>
        <taxon>Menispermoideae</taxon>
        <taxon>Cissampelideae</taxon>
        <taxon>Stephania</taxon>
    </lineage>
</organism>
<feature type="chain" id="PRO_5042921833" description="Secreted protein" evidence="1">
    <location>
        <begin position="23"/>
        <end position="95"/>
    </location>
</feature>
<reference evidence="2 3" key="1">
    <citation type="submission" date="2024-01" db="EMBL/GenBank/DDBJ databases">
        <title>Genome assemblies of Stephania.</title>
        <authorList>
            <person name="Yang L."/>
        </authorList>
    </citation>
    <scope>NUCLEOTIDE SEQUENCE [LARGE SCALE GENOMIC DNA]</scope>
    <source>
        <strain evidence="2">QJT</strain>
        <tissue evidence="2">Leaf</tissue>
    </source>
</reference>